<comment type="similarity">
    <text evidence="1">Belongs to the lycopene cyclase family.</text>
</comment>
<dbReference type="PRINTS" id="PR00420">
    <property type="entry name" value="RNGMNOXGNASE"/>
</dbReference>
<comment type="caution">
    <text evidence="5">The sequence shown here is derived from an EMBL/GenBank/DDBJ whole genome shotgun (WGS) entry which is preliminary data.</text>
</comment>
<sequence length="414" mass="45423">MFDVLIIGAGPAALIMASALANHGLSLQGLAPTTPDTPWPNTYGVWCDELEELGLKDLLGQSWQNTVSYFGREAATQPTRHHRDYGLFDKDKLQQHFLTQLGDMTWHCGKAATVTHTSDHSCVTTEAGEDLKAKLVIDTTGHNAALVQRSISKNPPVSYQVAYGIVGKFSKPPVAPGQFSLMDYRAEHLSAEELAGPPTFLYAMDMGDDVFFVEETSLALSPAMAYDTLKDRLQKRLTADGVEVSEVHHTEYCLFPMNLPLPDLNQRVLGFGGAASMVHPATGYMVGAMLRRAPDVAVAIATSISNGDVGEALAQAGWQTLWTTERLRKHHIYQFGLETLMRFNHRELCQFFDSFFKLPQTKWAGFLADTLSPFELVMAMVTMFSQTTNPVRGGLMGGVGTDGQLLFKSLMGKV</sequence>
<dbReference type="GO" id="GO:0016705">
    <property type="term" value="F:oxidoreductase activity, acting on paired donors, with incorporation or reduction of molecular oxygen"/>
    <property type="evidence" value="ECO:0007669"/>
    <property type="project" value="InterPro"/>
</dbReference>
<evidence type="ECO:0000256" key="1">
    <source>
        <dbReference type="ARBA" id="ARBA00006599"/>
    </source>
</evidence>
<evidence type="ECO:0000256" key="4">
    <source>
        <dbReference type="SAM" id="SignalP"/>
    </source>
</evidence>
<evidence type="ECO:0000256" key="3">
    <source>
        <dbReference type="ARBA" id="ARBA00023027"/>
    </source>
</evidence>
<name>A0A6M0RN29_9CYAN</name>
<proteinExistence type="inferred from homology"/>
<dbReference type="InterPro" id="IPR036188">
    <property type="entry name" value="FAD/NAD-bd_sf"/>
</dbReference>
<accession>A0A6M0RN29</accession>
<keyword evidence="2" id="KW-0125">Carotenoid biosynthesis</keyword>
<dbReference type="PANTHER" id="PTHR39757:SF5">
    <property type="entry name" value="OS02G0190600 PROTEIN"/>
    <property type="match status" value="1"/>
</dbReference>
<evidence type="ECO:0000256" key="2">
    <source>
        <dbReference type="ARBA" id="ARBA00022746"/>
    </source>
</evidence>
<dbReference type="EMBL" id="QXHD01000004">
    <property type="protein sequence ID" value="NEZ57153.1"/>
    <property type="molecule type" value="Genomic_DNA"/>
</dbReference>
<dbReference type="Proteomes" id="UP000481033">
    <property type="component" value="Unassembled WGS sequence"/>
</dbReference>
<reference evidence="5 6" key="1">
    <citation type="journal article" date="2020" name="Microb. Ecol.">
        <title>Ecogenomics of the Marine Benthic Filamentous Cyanobacterium Adonisia.</title>
        <authorList>
            <person name="Walter J.M."/>
            <person name="Coutinho F.H."/>
            <person name="Leomil L."/>
            <person name="Hargreaves P.I."/>
            <person name="Campeao M.E."/>
            <person name="Vieira V.V."/>
            <person name="Silva B.S."/>
            <person name="Fistarol G.O."/>
            <person name="Salomon P.S."/>
            <person name="Sawabe T."/>
            <person name="Mino S."/>
            <person name="Hosokawa M."/>
            <person name="Miyashita H."/>
            <person name="Maruyama F."/>
            <person name="van Verk M.C."/>
            <person name="Dutilh B.E."/>
            <person name="Thompson C.C."/>
            <person name="Thompson F.L."/>
        </authorList>
    </citation>
    <scope>NUCLEOTIDE SEQUENCE [LARGE SCALE GENOMIC DNA]</scope>
    <source>
        <strain evidence="5 6">CCMR0081</strain>
    </source>
</reference>
<dbReference type="NCBIfam" id="TIGR01790">
    <property type="entry name" value="carotene-cycl"/>
    <property type="match status" value="1"/>
</dbReference>
<keyword evidence="4" id="KW-0732">Signal</keyword>
<dbReference type="PANTHER" id="PTHR39757">
    <property type="match status" value="1"/>
</dbReference>
<dbReference type="InterPro" id="IPR054896">
    <property type="entry name" value="LycopCyc"/>
</dbReference>
<dbReference type="AlphaFoldDB" id="A0A6M0RN29"/>
<protein>
    <submittedName>
        <fullName evidence="5">Lycopene cyclase family protein</fullName>
    </submittedName>
</protein>
<dbReference type="InterPro" id="IPR010108">
    <property type="entry name" value="Lycopene_cyclase_b/e"/>
</dbReference>
<dbReference type="NCBIfam" id="NF045687">
    <property type="entry name" value="LycopCycCtrL"/>
    <property type="match status" value="1"/>
</dbReference>
<evidence type="ECO:0000313" key="6">
    <source>
        <dbReference type="Proteomes" id="UP000481033"/>
    </source>
</evidence>
<dbReference type="SUPFAM" id="SSF51905">
    <property type="entry name" value="FAD/NAD(P)-binding domain"/>
    <property type="match status" value="1"/>
</dbReference>
<evidence type="ECO:0000313" key="5">
    <source>
        <dbReference type="EMBL" id="NEZ57153.1"/>
    </source>
</evidence>
<dbReference type="GO" id="GO:0016860">
    <property type="term" value="F:intramolecular oxidoreductase activity"/>
    <property type="evidence" value="ECO:0007669"/>
    <property type="project" value="UniProtKB-ARBA"/>
</dbReference>
<feature type="chain" id="PRO_5027071667" evidence="4">
    <location>
        <begin position="22"/>
        <end position="414"/>
    </location>
</feature>
<organism evidence="5 6">
    <name type="scientific">Adonisia turfae CCMR0081</name>
    <dbReference type="NCBI Taxonomy" id="2292702"/>
    <lineage>
        <taxon>Bacteria</taxon>
        <taxon>Bacillati</taxon>
        <taxon>Cyanobacteriota</taxon>
        <taxon>Adonisia</taxon>
        <taxon>Adonisia turfae</taxon>
    </lineage>
</organism>
<dbReference type="RefSeq" id="WP_163699207.1">
    <property type="nucleotide sequence ID" value="NZ_QXHD01000004.1"/>
</dbReference>
<dbReference type="GO" id="GO:0016117">
    <property type="term" value="P:carotenoid biosynthetic process"/>
    <property type="evidence" value="ECO:0007669"/>
    <property type="project" value="UniProtKB-KW"/>
</dbReference>
<dbReference type="Pfam" id="PF05834">
    <property type="entry name" value="Lycopene_cycl"/>
    <property type="match status" value="1"/>
</dbReference>
<feature type="signal peptide" evidence="4">
    <location>
        <begin position="1"/>
        <end position="21"/>
    </location>
</feature>
<keyword evidence="3" id="KW-0520">NAD</keyword>
<dbReference type="Gene3D" id="3.50.50.60">
    <property type="entry name" value="FAD/NAD(P)-binding domain"/>
    <property type="match status" value="1"/>
</dbReference>
<gene>
    <name evidence="5" type="ORF">DXZ20_16000</name>
</gene>
<keyword evidence="6" id="KW-1185">Reference proteome</keyword>